<dbReference type="AlphaFoldDB" id="A0A7S2NG62"/>
<evidence type="ECO:0000256" key="1">
    <source>
        <dbReference type="SAM" id="MobiDB-lite"/>
    </source>
</evidence>
<evidence type="ECO:0000313" key="2">
    <source>
        <dbReference type="EMBL" id="CAD9539342.1"/>
    </source>
</evidence>
<name>A0A7S2NG62_9EUKA</name>
<sequence length="128" mass="13734">MASSSSPSKRKQAQQAAIKKYLSRRATGEDDKSISQSLEGQGDGEGQCASKEPAPENGVTAAAVQGHDGRQHHQMACRGSGGANSCRPAMECMMEWVRTQEESAEQRALEEQATFSEPEGTQEPPLQV</sequence>
<protein>
    <submittedName>
        <fullName evidence="2">Uncharacterized protein</fullName>
    </submittedName>
</protein>
<proteinExistence type="predicted"/>
<feature type="compositionally biased region" description="Basic and acidic residues" evidence="1">
    <location>
        <begin position="100"/>
        <end position="110"/>
    </location>
</feature>
<feature type="region of interest" description="Disordered" evidence="1">
    <location>
        <begin position="100"/>
        <end position="128"/>
    </location>
</feature>
<organism evidence="2">
    <name type="scientific">Haptolina brevifila</name>
    <dbReference type="NCBI Taxonomy" id="156173"/>
    <lineage>
        <taxon>Eukaryota</taxon>
        <taxon>Haptista</taxon>
        <taxon>Haptophyta</taxon>
        <taxon>Prymnesiophyceae</taxon>
        <taxon>Prymnesiales</taxon>
        <taxon>Prymnesiaceae</taxon>
        <taxon>Haptolina</taxon>
    </lineage>
</organism>
<dbReference type="EMBL" id="HBGU01075102">
    <property type="protein sequence ID" value="CAD9539342.1"/>
    <property type="molecule type" value="Transcribed_RNA"/>
</dbReference>
<feature type="region of interest" description="Disordered" evidence="1">
    <location>
        <begin position="1"/>
        <end position="85"/>
    </location>
</feature>
<reference evidence="2" key="1">
    <citation type="submission" date="2021-01" db="EMBL/GenBank/DDBJ databases">
        <authorList>
            <person name="Corre E."/>
            <person name="Pelletier E."/>
            <person name="Niang G."/>
            <person name="Scheremetjew M."/>
            <person name="Finn R."/>
            <person name="Kale V."/>
            <person name="Holt S."/>
            <person name="Cochrane G."/>
            <person name="Meng A."/>
            <person name="Brown T."/>
            <person name="Cohen L."/>
        </authorList>
    </citation>
    <scope>NUCLEOTIDE SEQUENCE</scope>
    <source>
        <strain evidence="2">UTEX LB 985</strain>
    </source>
</reference>
<accession>A0A7S2NG62</accession>
<gene>
    <name evidence="2" type="ORF">CBRE1094_LOCUS40916</name>
</gene>